<feature type="region of interest" description="Disordered" evidence="1">
    <location>
        <begin position="1"/>
        <end position="34"/>
    </location>
</feature>
<dbReference type="AlphaFoldDB" id="A0A6A6FA91"/>
<sequence length="111" mass="12174">MARQPAITNRSVKNTESLPSPPDSSERPRPKSYGASALECLSTVATAVKATLDGIFSVNYYDSEGTHRGNRQVEIAAPLKVNVNVHAKGEYDPLQMAEEMEALAKHMIRNF</sequence>
<feature type="compositionally biased region" description="Polar residues" evidence="1">
    <location>
        <begin position="1"/>
        <end position="15"/>
    </location>
</feature>
<dbReference type="OrthoDB" id="3870711at2759"/>
<name>A0A6A6FA91_9PEZI</name>
<evidence type="ECO:0000313" key="3">
    <source>
        <dbReference type="Proteomes" id="UP000799539"/>
    </source>
</evidence>
<dbReference type="Proteomes" id="UP000799539">
    <property type="component" value="Unassembled WGS sequence"/>
</dbReference>
<organism evidence="2 3">
    <name type="scientific">Cercospora zeae-maydis SCOH1-5</name>
    <dbReference type="NCBI Taxonomy" id="717836"/>
    <lineage>
        <taxon>Eukaryota</taxon>
        <taxon>Fungi</taxon>
        <taxon>Dikarya</taxon>
        <taxon>Ascomycota</taxon>
        <taxon>Pezizomycotina</taxon>
        <taxon>Dothideomycetes</taxon>
        <taxon>Dothideomycetidae</taxon>
        <taxon>Mycosphaerellales</taxon>
        <taxon>Mycosphaerellaceae</taxon>
        <taxon>Cercospora</taxon>
    </lineage>
</organism>
<dbReference type="EMBL" id="ML992681">
    <property type="protein sequence ID" value="KAF2210340.1"/>
    <property type="molecule type" value="Genomic_DNA"/>
</dbReference>
<evidence type="ECO:0000256" key="1">
    <source>
        <dbReference type="SAM" id="MobiDB-lite"/>
    </source>
</evidence>
<keyword evidence="3" id="KW-1185">Reference proteome</keyword>
<gene>
    <name evidence="2" type="ORF">CERZMDRAFT_91148</name>
</gene>
<protein>
    <submittedName>
        <fullName evidence="2">Uncharacterized protein</fullName>
    </submittedName>
</protein>
<evidence type="ECO:0000313" key="2">
    <source>
        <dbReference type="EMBL" id="KAF2210340.1"/>
    </source>
</evidence>
<reference evidence="2" key="1">
    <citation type="journal article" date="2020" name="Stud. Mycol.">
        <title>101 Dothideomycetes genomes: a test case for predicting lifestyles and emergence of pathogens.</title>
        <authorList>
            <person name="Haridas S."/>
            <person name="Albert R."/>
            <person name="Binder M."/>
            <person name="Bloem J."/>
            <person name="Labutti K."/>
            <person name="Salamov A."/>
            <person name="Andreopoulos B."/>
            <person name="Baker S."/>
            <person name="Barry K."/>
            <person name="Bills G."/>
            <person name="Bluhm B."/>
            <person name="Cannon C."/>
            <person name="Castanera R."/>
            <person name="Culley D."/>
            <person name="Daum C."/>
            <person name="Ezra D."/>
            <person name="Gonzalez J."/>
            <person name="Henrissat B."/>
            <person name="Kuo A."/>
            <person name="Liang C."/>
            <person name="Lipzen A."/>
            <person name="Lutzoni F."/>
            <person name="Magnuson J."/>
            <person name="Mondo S."/>
            <person name="Nolan M."/>
            <person name="Ohm R."/>
            <person name="Pangilinan J."/>
            <person name="Park H.-J."/>
            <person name="Ramirez L."/>
            <person name="Alfaro M."/>
            <person name="Sun H."/>
            <person name="Tritt A."/>
            <person name="Yoshinaga Y."/>
            <person name="Zwiers L.-H."/>
            <person name="Turgeon B."/>
            <person name="Goodwin S."/>
            <person name="Spatafora J."/>
            <person name="Crous P."/>
            <person name="Grigoriev I."/>
        </authorList>
    </citation>
    <scope>NUCLEOTIDE SEQUENCE</scope>
    <source>
        <strain evidence="2">SCOH1-5</strain>
    </source>
</reference>
<proteinExistence type="predicted"/>
<accession>A0A6A6FA91</accession>